<dbReference type="InterPro" id="IPR050445">
    <property type="entry name" value="Bact_polysacc_biosynth/exp"/>
</dbReference>
<accession>A0A8K0Y1D4</accession>
<keyword evidence="3" id="KW-0418">Kinase</keyword>
<keyword evidence="3" id="KW-0808">Transferase</keyword>
<evidence type="ECO:0000256" key="1">
    <source>
        <dbReference type="ARBA" id="ARBA00022741"/>
    </source>
</evidence>
<dbReference type="PANTHER" id="PTHR32309:SF31">
    <property type="entry name" value="CAPSULAR EXOPOLYSACCHARIDE FAMILY"/>
    <property type="match status" value="1"/>
</dbReference>
<dbReference type="CDD" id="cd05387">
    <property type="entry name" value="BY-kinase"/>
    <property type="match status" value="1"/>
</dbReference>
<evidence type="ECO:0000313" key="3">
    <source>
        <dbReference type="EMBL" id="MBL4915904.1"/>
    </source>
</evidence>
<dbReference type="InterPro" id="IPR005702">
    <property type="entry name" value="Wzc-like_C"/>
</dbReference>
<dbReference type="Proteomes" id="UP000648908">
    <property type="component" value="Unassembled WGS sequence"/>
</dbReference>
<dbReference type="AlphaFoldDB" id="A0A8K0Y1D4"/>
<dbReference type="EMBL" id="JAESVN010000001">
    <property type="protein sequence ID" value="MBL4915904.1"/>
    <property type="molecule type" value="Genomic_DNA"/>
</dbReference>
<dbReference type="SUPFAM" id="SSF52540">
    <property type="entry name" value="P-loop containing nucleoside triphosphate hydrolases"/>
    <property type="match status" value="1"/>
</dbReference>
<gene>
    <name evidence="3" type="ORF">JL811_01610</name>
</gene>
<name>A0A8K0Y1D4_9RHOB</name>
<keyword evidence="1" id="KW-0547">Nucleotide-binding</keyword>
<evidence type="ECO:0000256" key="2">
    <source>
        <dbReference type="ARBA" id="ARBA00022840"/>
    </source>
</evidence>
<keyword evidence="2" id="KW-0067">ATP-binding</keyword>
<dbReference type="InterPro" id="IPR027417">
    <property type="entry name" value="P-loop_NTPase"/>
</dbReference>
<dbReference type="RefSeq" id="WP_202686505.1">
    <property type="nucleotide sequence ID" value="NZ_JAESVN010000001.1"/>
</dbReference>
<dbReference type="GO" id="GO:0016301">
    <property type="term" value="F:kinase activity"/>
    <property type="evidence" value="ECO:0007669"/>
    <property type="project" value="UniProtKB-KW"/>
</dbReference>
<sequence>MSRREMLMVSAPEPADFEQSPMDEEIFHRVAEERGRALPVGRSVFRSDRRAPQTGLTLPETPLVIGQSGPLDLAPPRPHRVWESLNAVVPDDAFLARNGLFTNSAQNAVTNEFDLLRTRILQPMQERGWRRLAVTSPTHGCGKSLVAGNLALSLSRRPESRTLLLDLELRAPGLAALFGMTGLDPLREVLTGDQPFEGHLRRLGRTLALGLNPVPVPDAAELLHSPSLAASIAAMIEGLDPQIAMFDLPPVLLSDDVLALSPLLDAVMLVIDGTRSTAAEMRDCEKLLDGQIPILGVVLNRAQDRGLARLRYGRRG</sequence>
<protein>
    <submittedName>
        <fullName evidence="3">CpsD/CapB family tyrosine-protein kinase</fullName>
    </submittedName>
</protein>
<dbReference type="Gene3D" id="3.40.50.300">
    <property type="entry name" value="P-loop containing nucleotide triphosphate hydrolases"/>
    <property type="match status" value="1"/>
</dbReference>
<evidence type="ECO:0000313" key="4">
    <source>
        <dbReference type="Proteomes" id="UP000648908"/>
    </source>
</evidence>
<reference evidence="3" key="1">
    <citation type="submission" date="2021-01" db="EMBL/GenBank/DDBJ databases">
        <title>Tabrizicola alba sp. nov. a motile alkaliphilic bacterium isolated from a soda lake.</title>
        <authorList>
            <person name="Szuroczki S."/>
            <person name="Abbaszade G."/>
            <person name="Schumann P."/>
            <person name="Toth E."/>
        </authorList>
    </citation>
    <scope>NUCLEOTIDE SEQUENCE</scope>
    <source>
        <strain evidence="3">DMG-N-6</strain>
    </source>
</reference>
<proteinExistence type="predicted"/>
<dbReference type="PANTHER" id="PTHR32309">
    <property type="entry name" value="TYROSINE-PROTEIN KINASE"/>
    <property type="match status" value="1"/>
</dbReference>
<organism evidence="3 4">
    <name type="scientific">Szabonella alba</name>
    <dbReference type="NCBI Taxonomy" id="2804194"/>
    <lineage>
        <taxon>Bacteria</taxon>
        <taxon>Pseudomonadati</taxon>
        <taxon>Pseudomonadota</taxon>
        <taxon>Alphaproteobacteria</taxon>
        <taxon>Rhodobacterales</taxon>
        <taxon>Paracoccaceae</taxon>
        <taxon>Szabonella</taxon>
    </lineage>
</organism>
<comment type="caution">
    <text evidence="3">The sequence shown here is derived from an EMBL/GenBank/DDBJ whole genome shotgun (WGS) entry which is preliminary data.</text>
</comment>
<keyword evidence="4" id="KW-1185">Reference proteome</keyword>